<keyword evidence="2" id="KW-0812">Transmembrane</keyword>
<evidence type="ECO:0000259" key="4">
    <source>
        <dbReference type="Pfam" id="PF12245"/>
    </source>
</evidence>
<organism evidence="6 7">
    <name type="scientific">Ruminococcus difficilis</name>
    <dbReference type="NCBI Taxonomy" id="2763069"/>
    <lineage>
        <taxon>Bacteria</taxon>
        <taxon>Bacillati</taxon>
        <taxon>Bacillota</taxon>
        <taxon>Clostridia</taxon>
        <taxon>Eubacteriales</taxon>
        <taxon>Oscillospiraceae</taxon>
        <taxon>Ruminococcus</taxon>
    </lineage>
</organism>
<feature type="domain" description="Ig-like" evidence="4">
    <location>
        <begin position="993"/>
        <end position="1082"/>
    </location>
</feature>
<feature type="transmembrane region" description="Helical" evidence="2">
    <location>
        <begin position="1913"/>
        <end position="1933"/>
    </location>
</feature>
<evidence type="ECO:0000256" key="2">
    <source>
        <dbReference type="SAM" id="Phobius"/>
    </source>
</evidence>
<keyword evidence="7" id="KW-1185">Reference proteome</keyword>
<evidence type="ECO:0000313" key="6">
    <source>
        <dbReference type="EMBL" id="MBK6088552.1"/>
    </source>
</evidence>
<name>A0A934WRL3_9FIRM</name>
<evidence type="ECO:0000256" key="3">
    <source>
        <dbReference type="SAM" id="SignalP"/>
    </source>
</evidence>
<proteinExistence type="predicted"/>
<feature type="chain" id="PRO_5037619679" evidence="3">
    <location>
        <begin position="27"/>
        <end position="1940"/>
    </location>
</feature>
<accession>A0A934WRL3</accession>
<dbReference type="InterPro" id="IPR022038">
    <property type="entry name" value="Ig-like_bact"/>
</dbReference>
<dbReference type="RefSeq" id="WP_201427447.1">
    <property type="nucleotide sequence ID" value="NZ_JAEQMG010000066.1"/>
</dbReference>
<feature type="signal peptide" evidence="3">
    <location>
        <begin position="1"/>
        <end position="26"/>
    </location>
</feature>
<dbReference type="InterPro" id="IPR041248">
    <property type="entry name" value="YDG"/>
</dbReference>
<feature type="domain" description="Ig-like" evidence="4">
    <location>
        <begin position="359"/>
        <end position="442"/>
    </location>
</feature>
<dbReference type="Proteomes" id="UP000633365">
    <property type="component" value="Unassembled WGS sequence"/>
</dbReference>
<feature type="compositionally biased region" description="Basic and acidic residues" evidence="1">
    <location>
        <begin position="444"/>
        <end position="459"/>
    </location>
</feature>
<keyword evidence="2" id="KW-0472">Membrane</keyword>
<gene>
    <name evidence="6" type="ORF">JKK62_07790</name>
</gene>
<dbReference type="Pfam" id="PF12245">
    <property type="entry name" value="Big_3_2"/>
    <property type="match status" value="2"/>
</dbReference>
<sequence>MTHRRIIAILCTTVLLFTQFSFLASAAGKKEISLDESFTDELIVTKVYDGALTSEITFPDFKPEGIRNNHEVVLAANAEYESLNAAEGLAVKLSAFHFTGKDADKYTLKSPDADFTFETTGDITQRKLHVIPEDNETHLTTDTYPINVDYSLNNDDILEGESVSVLEGTELRIEQQGDDYVYAFNEDAGTDNANYILAVQEDAQPDVQRPEAPELEETYLYGETATVLERHDFGIIANGTVRLEIKATEKQDLPMQFTLYVNGSPAANLTSDEGEEYTDDDSDTRYRHTVTFRLEVDPDQTVEFKDIYCHIDNGNSIDSPITFRIRDDETSNALILDTEKPALGADPDTQPKVTYDNREKKIKVSGSVTDSGSGIAKLEYKWGEDKDYEEVPLDAGDDNPNNEVRLDIIETEYNSDKLPESDEGKYKLYLRITDRVGNVCEPEAKSYSEDGADGRDSKPPHATAISLKPADDQRSLKDVLTPYEFGNYFNDAVILTMVVKDRAEGKVASEIQSVSLIDKDADPETVINAEAGENDEYRFNLTKEPRELKNLCVKMTDEYGNSETKTLRELFAELGSADAFAWDTITSDRWVTDINAPHIDVKIDGNIEDEDNLIFGKEGGSINTEISDSDPVADKDLQYIKITYRFMPAGSDQFGDETVVEELTFDSNTEESYEFPLDTASDAFQNGTYVYCFTAKDFAGNSNTETREFEIDHSDPTGYIEVVSPEVRQITYDGGITENWVIEDTSSHAVTFRIHPQTTGSRVKWLNVTVNGHRNRYPYHPEDGYLEISVSKDDIPYDNDCYHVSAQIVTRSRNAATAEYTLHVDTQDPTVQRVTAAKKNNFLQNAINFLTFGAFFNDSVILSVTANDGDYGVGPDYAVFTYKIDDDEIVSDPIYFNNTKSGDEKTVSHDLELLEDPGVVCANVEVKVVDKLGKETIIQPDISDANSDDSSGNNLVMLENVIPAAKLTLPPCEGAARSDNQIWYRHDQEIALGVSDDESGIRDVVLTVNGKPVLKDKNDTPLATAETGSKNEKITSLSYVFSSEALAELAKNDAGGRYLLECVVTDNAGNVSLTERQEFYRDVTAPEIKSFAFKPYTVDGAEGTSTFVSELRYGFYFRDSAAVVVTVDDTKGGAIASSGNHRMHFRLVSYAGGKETGSTAHDAAIVDNQAECVLPADFKGQVFVKADDMVGNMSEEVTSYALVLDTQAPTVTIEPLPDNAAGKDNNGNSLFTESVSFRVTVTDTQSGLREIVHSQSSERNSYDPVVTAIGDNGETALANGWEITGRDENLITEATRVFSFSEDDNDIQLTFNATDRSKNTSANAKSTPFTIDTIAPQVTITNPSRLINDRYYQGSTTFTITVTERNFDPTLMIDTIRNTYTSAQPSVSFSSADGSNVHTANVTFPEGDYDFSFTGTDLGGHVTQIYVDGSAEAIPSFHQSFNVDATAPVITTNFDTFNADTNGGNYFKEEKTATITVVEHNFYEPDMRLRVESKSPGSDHSDSDWYEIGAGQAWTDNGDSHSISIPCKDDAVYHISINPQDRAENQGIGAVSPIFEIDTTIPKLYSRNDVLATEKNFVETPYSEVYNEKKKNDPAPKVEFEDNNFERIKIEANIFRPAYKNGMEFDAIVPDKLSDELTTDKYENKVFSVKSFDRDGVYAFTYTAVDKAGNESKPINDTYFRLVDTDLLTYIDNSSKENHSGYYSLMDENGKAISKKATNFSDLEISVITLNEDKAAGKVVLRNDEDTYSTDSHLTEQETEVSETAHILHKTLPGTFFSDTFKDDSLDTRMYLSVSIDDTNYLDLASIHLDNEPPSATQPEDFVSWHNYMFTDSVTVTLTNISETLSEDLTKIYECPREDERVPIEYNYDKANKELSFELSEGLHHIDIVLADEAGNEWNADCVRYLRVGNLRLYLGAGGVLLAGGVVALILFLRKRKLKK</sequence>
<keyword evidence="2" id="KW-1133">Transmembrane helix</keyword>
<comment type="caution">
    <text evidence="6">The sequence shown here is derived from an EMBL/GenBank/DDBJ whole genome shotgun (WGS) entry which is preliminary data.</text>
</comment>
<evidence type="ECO:0000256" key="1">
    <source>
        <dbReference type="SAM" id="MobiDB-lite"/>
    </source>
</evidence>
<keyword evidence="3" id="KW-0732">Signal</keyword>
<feature type="region of interest" description="Disordered" evidence="1">
    <location>
        <begin position="444"/>
        <end position="465"/>
    </location>
</feature>
<dbReference type="Pfam" id="PF18657">
    <property type="entry name" value="YDG"/>
    <property type="match status" value="1"/>
</dbReference>
<evidence type="ECO:0000313" key="7">
    <source>
        <dbReference type="Proteomes" id="UP000633365"/>
    </source>
</evidence>
<dbReference type="EMBL" id="JAEQMG010000066">
    <property type="protein sequence ID" value="MBK6088552.1"/>
    <property type="molecule type" value="Genomic_DNA"/>
</dbReference>
<protein>
    <submittedName>
        <fullName evidence="6">Ig-like domain repeat protein</fullName>
    </submittedName>
</protein>
<feature type="domain" description="YDG" evidence="5">
    <location>
        <begin position="43"/>
        <end position="111"/>
    </location>
</feature>
<evidence type="ECO:0000259" key="5">
    <source>
        <dbReference type="Pfam" id="PF18657"/>
    </source>
</evidence>
<reference evidence="6" key="1">
    <citation type="submission" date="2021-01" db="EMBL/GenBank/DDBJ databases">
        <title>Genome public.</title>
        <authorList>
            <person name="Liu C."/>
            <person name="Sun Q."/>
        </authorList>
    </citation>
    <scope>NUCLEOTIDE SEQUENCE</scope>
    <source>
        <strain evidence="6">M6</strain>
    </source>
</reference>